<dbReference type="InterPro" id="IPR008927">
    <property type="entry name" value="6-PGluconate_DH-like_C_sf"/>
</dbReference>
<dbReference type="InterPro" id="IPR028359">
    <property type="entry name" value="UDP_ManNAc/GlcNAc_DH"/>
</dbReference>
<gene>
    <name evidence="5" type="ORF">CGZ91_13840</name>
</gene>
<name>A0A255EA00_9ACTN</name>
<comment type="caution">
    <text evidence="5">The sequence shown here is derived from an EMBL/GenBank/DDBJ whole genome shotgun (WGS) entry which is preliminary data.</text>
</comment>
<dbReference type="InterPro" id="IPR014026">
    <property type="entry name" value="UDP-Glc/GDP-Man_DH_dimer"/>
</dbReference>
<dbReference type="GO" id="GO:0000271">
    <property type="term" value="P:polysaccharide biosynthetic process"/>
    <property type="evidence" value="ECO:0007669"/>
    <property type="project" value="InterPro"/>
</dbReference>
<keyword evidence="2" id="KW-0520">NAD</keyword>
<evidence type="ECO:0000256" key="1">
    <source>
        <dbReference type="ARBA" id="ARBA00023002"/>
    </source>
</evidence>
<dbReference type="SUPFAM" id="SSF51735">
    <property type="entry name" value="NAD(P)-binding Rossmann-fold domains"/>
    <property type="match status" value="1"/>
</dbReference>
<dbReference type="PANTHER" id="PTHR43491:SF1">
    <property type="entry name" value="UDP-N-ACETYL-D-MANNOSAMINE DEHYDROGENASE"/>
    <property type="match status" value="1"/>
</dbReference>
<dbReference type="PIRSF" id="PIRSF000124">
    <property type="entry name" value="UDPglc_GDPman_dh"/>
    <property type="match status" value="1"/>
</dbReference>
<dbReference type="Pfam" id="PF03721">
    <property type="entry name" value="UDPG_MGDP_dh_N"/>
    <property type="match status" value="1"/>
</dbReference>
<dbReference type="Gene3D" id="3.40.50.720">
    <property type="entry name" value="NAD(P)-binding Rossmann-like Domain"/>
    <property type="match status" value="2"/>
</dbReference>
<evidence type="ECO:0000256" key="3">
    <source>
        <dbReference type="PIRNR" id="PIRNR000124"/>
    </source>
</evidence>
<dbReference type="GO" id="GO:0016628">
    <property type="term" value="F:oxidoreductase activity, acting on the CH-CH group of donors, NAD or NADP as acceptor"/>
    <property type="evidence" value="ECO:0007669"/>
    <property type="project" value="InterPro"/>
</dbReference>
<dbReference type="InterPro" id="IPR036291">
    <property type="entry name" value="NAD(P)-bd_dom_sf"/>
</dbReference>
<dbReference type="SMART" id="SM00984">
    <property type="entry name" value="UDPG_MGDP_dh_C"/>
    <property type="match status" value="1"/>
</dbReference>
<dbReference type="PANTHER" id="PTHR43491">
    <property type="entry name" value="UDP-N-ACETYL-D-MANNOSAMINE DEHYDROGENASE"/>
    <property type="match status" value="1"/>
</dbReference>
<sequence length="432" mass="46451">MWNGPTEAVCRRRLRWLRRLAVIGLGYAGLPLVQAASAVGFNVVGFDSNPTVADGLSAGKSHVVGVDDEAVARMVRGGVKFGSSEDILNDCDIVAICVPTPLLADGAPDLSHLVAAGESVARCLRRGELVIVESTSYPGTTDEVVRGILEGTGLEAGVDFNLASSPERIDPGNLEFSLRNTPKVVGGLAEVCTRRAAAFYGRFCERVVPAKGPREAEMAKLIENTYRHVNIALVNEMAMFARGLGVDIHDALDCAASKPFGFQEFRPGPGAGGHCIPVDPCYLAERVRDLGAQFNLAEAATDVNNRMPGYVVERIREMLVADGKTVEDATVVLLGVTYKENISDIRNSPAVHIAELLYAQGVRVRYHDPTVATWSVNGQFVHRVEDDLSSGLVGVDIVVLLQAHRCYTDEALSVAPVVLDTRRVLSKATEYL</sequence>
<feature type="domain" description="UDP-glucose/GDP-mannose dehydrogenase C-terminal" evidence="4">
    <location>
        <begin position="332"/>
        <end position="427"/>
    </location>
</feature>
<dbReference type="OrthoDB" id="5193947at2"/>
<dbReference type="InterPro" id="IPR014027">
    <property type="entry name" value="UDP-Glc/GDP-Man_DH_C"/>
</dbReference>
<accession>A0A255EA00</accession>
<dbReference type="AlphaFoldDB" id="A0A255EA00"/>
<organism evidence="5 6">
    <name type="scientific">Parenemella sanctibonifatiensis</name>
    <dbReference type="NCBI Taxonomy" id="2016505"/>
    <lineage>
        <taxon>Bacteria</taxon>
        <taxon>Bacillati</taxon>
        <taxon>Actinomycetota</taxon>
        <taxon>Actinomycetes</taxon>
        <taxon>Propionibacteriales</taxon>
        <taxon>Propionibacteriaceae</taxon>
        <taxon>Parenemella</taxon>
    </lineage>
</organism>
<dbReference type="RefSeq" id="WP_094456113.1">
    <property type="nucleotide sequence ID" value="NZ_NMVJ01000012.1"/>
</dbReference>
<dbReference type="PIRSF" id="PIRSF500136">
    <property type="entry name" value="UDP_ManNAc_DH"/>
    <property type="match status" value="1"/>
</dbReference>
<dbReference type="GO" id="GO:0016616">
    <property type="term" value="F:oxidoreductase activity, acting on the CH-OH group of donors, NAD or NADP as acceptor"/>
    <property type="evidence" value="ECO:0007669"/>
    <property type="project" value="InterPro"/>
</dbReference>
<evidence type="ECO:0000313" key="5">
    <source>
        <dbReference type="EMBL" id="OYN88379.1"/>
    </source>
</evidence>
<dbReference type="GO" id="GO:0051287">
    <property type="term" value="F:NAD binding"/>
    <property type="evidence" value="ECO:0007669"/>
    <property type="project" value="InterPro"/>
</dbReference>
<dbReference type="SUPFAM" id="SSF48179">
    <property type="entry name" value="6-phosphogluconate dehydrogenase C-terminal domain-like"/>
    <property type="match status" value="1"/>
</dbReference>
<comment type="similarity">
    <text evidence="3">Belongs to the UDP-glucose/GDP-mannose dehydrogenase family.</text>
</comment>
<evidence type="ECO:0000313" key="6">
    <source>
        <dbReference type="Proteomes" id="UP000216300"/>
    </source>
</evidence>
<dbReference type="Pfam" id="PF03720">
    <property type="entry name" value="UDPG_MGDP_dh_C"/>
    <property type="match status" value="1"/>
</dbReference>
<keyword evidence="1" id="KW-0560">Oxidoreductase</keyword>
<dbReference type="SUPFAM" id="SSF52413">
    <property type="entry name" value="UDP-glucose/GDP-mannose dehydrogenase C-terminal domain"/>
    <property type="match status" value="1"/>
</dbReference>
<dbReference type="InterPro" id="IPR001732">
    <property type="entry name" value="UDP-Glc/GDP-Man_DH_N"/>
</dbReference>
<dbReference type="InterPro" id="IPR036220">
    <property type="entry name" value="UDP-Glc/GDP-Man_DH_C_sf"/>
</dbReference>
<dbReference type="EMBL" id="NMVJ01000012">
    <property type="protein sequence ID" value="OYN88379.1"/>
    <property type="molecule type" value="Genomic_DNA"/>
</dbReference>
<reference evidence="5 6" key="1">
    <citation type="submission" date="2017-07" db="EMBL/GenBank/DDBJ databases">
        <title>Draft whole genome sequences of clinical Proprionibacteriaceae strains.</title>
        <authorList>
            <person name="Bernier A.-M."/>
            <person name="Bernard K."/>
            <person name="Domingo M.-C."/>
        </authorList>
    </citation>
    <scope>NUCLEOTIDE SEQUENCE [LARGE SCALE GENOMIC DNA]</scope>
    <source>
        <strain evidence="5 6">NML 150081</strain>
    </source>
</reference>
<dbReference type="NCBIfam" id="TIGR03026">
    <property type="entry name" value="NDP-sugDHase"/>
    <property type="match status" value="1"/>
</dbReference>
<dbReference type="Pfam" id="PF00984">
    <property type="entry name" value="UDPG_MGDP_dh"/>
    <property type="match status" value="1"/>
</dbReference>
<dbReference type="Proteomes" id="UP000216300">
    <property type="component" value="Unassembled WGS sequence"/>
</dbReference>
<protein>
    <submittedName>
        <fullName evidence="5">UDP-N-acetyl-D-glucosamine dehydrogenase</fullName>
    </submittedName>
</protein>
<keyword evidence="6" id="KW-1185">Reference proteome</keyword>
<proteinExistence type="inferred from homology"/>
<evidence type="ECO:0000259" key="4">
    <source>
        <dbReference type="SMART" id="SM00984"/>
    </source>
</evidence>
<dbReference type="InterPro" id="IPR017476">
    <property type="entry name" value="UDP-Glc/GDP-Man"/>
</dbReference>
<evidence type="ECO:0000256" key="2">
    <source>
        <dbReference type="ARBA" id="ARBA00023027"/>
    </source>
</evidence>